<dbReference type="InterPro" id="IPR013087">
    <property type="entry name" value="Znf_C2H2_type"/>
</dbReference>
<evidence type="ECO:0000256" key="1">
    <source>
        <dbReference type="PROSITE-ProRule" id="PRU00042"/>
    </source>
</evidence>
<evidence type="ECO:0000313" key="5">
    <source>
        <dbReference type="WBParaSite" id="SVE_1612600.1"/>
    </source>
</evidence>
<feature type="region of interest" description="Disordered" evidence="2">
    <location>
        <begin position="108"/>
        <end position="131"/>
    </location>
</feature>
<dbReference type="Gene3D" id="3.30.160.60">
    <property type="entry name" value="Classic Zinc Finger"/>
    <property type="match status" value="1"/>
</dbReference>
<feature type="region of interest" description="Disordered" evidence="2">
    <location>
        <begin position="146"/>
        <end position="176"/>
    </location>
</feature>
<keyword evidence="1" id="KW-0863">Zinc-finger</keyword>
<sequence length="321" mass="37166">MSMISDNSFYCFICNKVFTSDERRYQHFEKHIDYSRFKCRECDSHFSSYDDLECHQECLQHFDFEKATNLGIRKLITLLAELSLKIEDFSDMDIVKFSVTVKTNNSKISDSESGISKDSVKKTIDNGEPEGESLISNIKTEVINSITVEKDNNPNSKDSNDSGRSSVSSNTVNVKENIDKPIKMKRSEYLCSEILKRKRFKKNSKLKNECLYCKKNFGSGEQQIEHVLRNHMMLKEFKLLECMYCLNQKGKSIKFLDISSVQEHYKNTHKVSKNGCPNNLAWDYSGKEKYICVNGNTEFLAEYEARFAECFVEKVGKKKKS</sequence>
<evidence type="ECO:0000256" key="2">
    <source>
        <dbReference type="SAM" id="MobiDB-lite"/>
    </source>
</evidence>
<dbReference type="InterPro" id="IPR036236">
    <property type="entry name" value="Znf_C2H2_sf"/>
</dbReference>
<organism evidence="4 5">
    <name type="scientific">Strongyloides venezuelensis</name>
    <name type="common">Threadworm</name>
    <dbReference type="NCBI Taxonomy" id="75913"/>
    <lineage>
        <taxon>Eukaryota</taxon>
        <taxon>Metazoa</taxon>
        <taxon>Ecdysozoa</taxon>
        <taxon>Nematoda</taxon>
        <taxon>Chromadorea</taxon>
        <taxon>Rhabditida</taxon>
        <taxon>Tylenchina</taxon>
        <taxon>Panagrolaimomorpha</taxon>
        <taxon>Strongyloidoidea</taxon>
        <taxon>Strongyloididae</taxon>
        <taxon>Strongyloides</taxon>
    </lineage>
</organism>
<dbReference type="WBParaSite" id="SVE_1612600.1">
    <property type="protein sequence ID" value="SVE_1612600.1"/>
    <property type="gene ID" value="SVE_1612600"/>
</dbReference>
<dbReference type="Proteomes" id="UP000035680">
    <property type="component" value="Unassembled WGS sequence"/>
</dbReference>
<feature type="compositionally biased region" description="Low complexity" evidence="2">
    <location>
        <begin position="153"/>
        <end position="175"/>
    </location>
</feature>
<evidence type="ECO:0000313" key="4">
    <source>
        <dbReference type="Proteomes" id="UP000035680"/>
    </source>
</evidence>
<proteinExistence type="predicted"/>
<dbReference type="GO" id="GO:0008270">
    <property type="term" value="F:zinc ion binding"/>
    <property type="evidence" value="ECO:0007669"/>
    <property type="project" value="UniProtKB-KW"/>
</dbReference>
<dbReference type="SMART" id="SM00355">
    <property type="entry name" value="ZnF_C2H2"/>
    <property type="match status" value="4"/>
</dbReference>
<reference evidence="5" key="2">
    <citation type="submission" date="2015-08" db="UniProtKB">
        <authorList>
            <consortium name="WormBaseParasite"/>
        </authorList>
    </citation>
    <scope>IDENTIFICATION</scope>
</reference>
<keyword evidence="1" id="KW-0862">Zinc</keyword>
<protein>
    <submittedName>
        <fullName evidence="5">C2H2-type domain-containing protein</fullName>
    </submittedName>
</protein>
<dbReference type="SUPFAM" id="SSF57667">
    <property type="entry name" value="beta-beta-alpha zinc fingers"/>
    <property type="match status" value="1"/>
</dbReference>
<dbReference type="AlphaFoldDB" id="A0A0K0FUW2"/>
<name>A0A0K0FUW2_STRVS</name>
<accession>A0A0K0FUW2</accession>
<keyword evidence="1" id="KW-0479">Metal-binding</keyword>
<reference evidence="4" key="1">
    <citation type="submission" date="2014-07" db="EMBL/GenBank/DDBJ databases">
        <authorList>
            <person name="Martin A.A"/>
            <person name="De Silva N."/>
        </authorList>
    </citation>
    <scope>NUCLEOTIDE SEQUENCE</scope>
</reference>
<evidence type="ECO:0000259" key="3">
    <source>
        <dbReference type="PROSITE" id="PS50157"/>
    </source>
</evidence>
<feature type="domain" description="C2H2-type" evidence="3">
    <location>
        <begin position="37"/>
        <end position="66"/>
    </location>
</feature>
<keyword evidence="4" id="KW-1185">Reference proteome</keyword>
<dbReference type="PROSITE" id="PS50157">
    <property type="entry name" value="ZINC_FINGER_C2H2_2"/>
    <property type="match status" value="1"/>
</dbReference>
<dbReference type="PROSITE" id="PS00028">
    <property type="entry name" value="ZINC_FINGER_C2H2_1"/>
    <property type="match status" value="3"/>
</dbReference>